<dbReference type="Pfam" id="PF02086">
    <property type="entry name" value="MethyltransfD12"/>
    <property type="match status" value="1"/>
</dbReference>
<dbReference type="InterPro" id="IPR002052">
    <property type="entry name" value="DNA_methylase_N6_adenine_CS"/>
</dbReference>
<dbReference type="GO" id="GO:0009007">
    <property type="term" value="F:site-specific DNA-methyltransferase (adenine-specific) activity"/>
    <property type="evidence" value="ECO:0007669"/>
    <property type="project" value="UniProtKB-EC"/>
</dbReference>
<protein>
    <recommendedName>
        <fullName evidence="1">site-specific DNA-methyltransferase (adenine-specific)</fullName>
        <ecNumber evidence="1">2.1.1.72</ecNumber>
    </recommendedName>
</protein>
<evidence type="ECO:0000256" key="4">
    <source>
        <dbReference type="ARBA" id="ARBA00022691"/>
    </source>
</evidence>
<dbReference type="InterPro" id="IPR012327">
    <property type="entry name" value="MeTrfase_D12"/>
</dbReference>
<comment type="catalytic activity">
    <reaction evidence="5">
        <text>a 2'-deoxyadenosine in DNA + S-adenosyl-L-methionine = an N(6)-methyl-2'-deoxyadenosine in DNA + S-adenosyl-L-homocysteine + H(+)</text>
        <dbReference type="Rhea" id="RHEA:15197"/>
        <dbReference type="Rhea" id="RHEA-COMP:12418"/>
        <dbReference type="Rhea" id="RHEA-COMP:12419"/>
        <dbReference type="ChEBI" id="CHEBI:15378"/>
        <dbReference type="ChEBI" id="CHEBI:57856"/>
        <dbReference type="ChEBI" id="CHEBI:59789"/>
        <dbReference type="ChEBI" id="CHEBI:90615"/>
        <dbReference type="ChEBI" id="CHEBI:90616"/>
        <dbReference type="EC" id="2.1.1.72"/>
    </reaction>
</comment>
<organism evidence="6">
    <name type="scientific">viral metagenome</name>
    <dbReference type="NCBI Taxonomy" id="1070528"/>
    <lineage>
        <taxon>unclassified sequences</taxon>
        <taxon>metagenomes</taxon>
        <taxon>organismal metagenomes</taxon>
    </lineage>
</organism>
<evidence type="ECO:0000256" key="3">
    <source>
        <dbReference type="ARBA" id="ARBA00022679"/>
    </source>
</evidence>
<keyword evidence="3" id="KW-0808">Transferase</keyword>
<dbReference type="Gene3D" id="3.40.50.150">
    <property type="entry name" value="Vaccinia Virus protein VP39"/>
    <property type="match status" value="1"/>
</dbReference>
<dbReference type="EC" id="2.1.1.72" evidence="1"/>
<keyword evidence="4" id="KW-0949">S-adenosyl-L-methionine</keyword>
<dbReference type="EMBL" id="MN738741">
    <property type="protein sequence ID" value="QHT36384.1"/>
    <property type="molecule type" value="Genomic_DNA"/>
</dbReference>
<proteinExistence type="predicted"/>
<accession>A0A6C0F5C6</accession>
<evidence type="ECO:0000313" key="6">
    <source>
        <dbReference type="EMBL" id="QHT36384.1"/>
    </source>
</evidence>
<keyword evidence="2" id="KW-0489">Methyltransferase</keyword>
<dbReference type="GO" id="GO:0003676">
    <property type="term" value="F:nucleic acid binding"/>
    <property type="evidence" value="ECO:0007669"/>
    <property type="project" value="InterPro"/>
</dbReference>
<reference evidence="6" key="1">
    <citation type="journal article" date="2020" name="Nature">
        <title>Giant virus diversity and host interactions through global metagenomics.</title>
        <authorList>
            <person name="Schulz F."/>
            <person name="Roux S."/>
            <person name="Paez-Espino D."/>
            <person name="Jungbluth S."/>
            <person name="Walsh D.A."/>
            <person name="Denef V.J."/>
            <person name="McMahon K.D."/>
            <person name="Konstantinidis K.T."/>
            <person name="Eloe-Fadrosh E.A."/>
            <person name="Kyrpides N.C."/>
            <person name="Woyke T."/>
        </authorList>
    </citation>
    <scope>NUCLEOTIDE SEQUENCE</scope>
    <source>
        <strain evidence="6">GVMAG-S-ERX555931-87</strain>
    </source>
</reference>
<sequence>MNEEYENQRMLTCIGNKRKLLSNIKELIEGEIFPLIQKDKLNIVDGFSGSSVVSRALSQYSETIYSNDIEKYSYIMTYCFLVKPSLLDQERIKYHIDTMNKLAENGPYYKGLITELYSPEDTENPKKDERCFYTKENALIIDTLRKYINDNVPEELFNYCITPLLIKASIHVNTSGVFRGFHKNKETKIGAWGGTKGNDLDRIKGKIILEMPIWSNYEFKSTVYNKDINKVIDELPEDIDIIYFDPPYNQHPYGSNYFMLNVIIENRSENRSRISGIPKDWIRSDYNYDKSAIKSMRELINKSIEKTKYIILSYNNEGIIPLDEWDKIFEPYNITKYEYPYDTFKGSKNLKNRGNKVIEIMYLISKK</sequence>
<dbReference type="InterPro" id="IPR029063">
    <property type="entry name" value="SAM-dependent_MTases_sf"/>
</dbReference>
<evidence type="ECO:0000256" key="5">
    <source>
        <dbReference type="ARBA" id="ARBA00047942"/>
    </source>
</evidence>
<dbReference type="AlphaFoldDB" id="A0A6C0F5C6"/>
<dbReference type="GO" id="GO:0009307">
    <property type="term" value="P:DNA restriction-modification system"/>
    <property type="evidence" value="ECO:0007669"/>
    <property type="project" value="InterPro"/>
</dbReference>
<name>A0A6C0F5C6_9ZZZZ</name>
<dbReference type="GO" id="GO:0032259">
    <property type="term" value="P:methylation"/>
    <property type="evidence" value="ECO:0007669"/>
    <property type="project" value="UniProtKB-KW"/>
</dbReference>
<evidence type="ECO:0000256" key="2">
    <source>
        <dbReference type="ARBA" id="ARBA00022603"/>
    </source>
</evidence>
<dbReference type="SUPFAM" id="SSF53335">
    <property type="entry name" value="S-adenosyl-L-methionine-dependent methyltransferases"/>
    <property type="match status" value="1"/>
</dbReference>
<evidence type="ECO:0000256" key="1">
    <source>
        <dbReference type="ARBA" id="ARBA00011900"/>
    </source>
</evidence>
<dbReference type="PRINTS" id="PR00505">
    <property type="entry name" value="D12N6MTFRASE"/>
</dbReference>
<dbReference type="PROSITE" id="PS00092">
    <property type="entry name" value="N6_MTASE"/>
    <property type="match status" value="1"/>
</dbReference>